<dbReference type="Proteomes" id="UP000006395">
    <property type="component" value="Chromosome"/>
</dbReference>
<evidence type="ECO:0000313" key="3">
    <source>
        <dbReference type="Proteomes" id="UP000006395"/>
    </source>
</evidence>
<name>F0NJE2_SACI0</name>
<dbReference type="InterPro" id="IPR006783">
    <property type="entry name" value="Transposase_ISC1217"/>
</dbReference>
<evidence type="ECO:0000313" key="2">
    <source>
        <dbReference type="EMBL" id="ADX81807.1"/>
    </source>
</evidence>
<dbReference type="EMBL" id="CP002426">
    <property type="protein sequence ID" value="ADX81807.1"/>
    <property type="molecule type" value="Genomic_DNA"/>
</dbReference>
<dbReference type="PROSITE" id="PS51257">
    <property type="entry name" value="PROKAR_LIPOPROTEIN"/>
    <property type="match status" value="1"/>
</dbReference>
<proteinExistence type="predicted"/>
<keyword evidence="1" id="KW-0472">Membrane</keyword>
<feature type="transmembrane region" description="Helical" evidence="1">
    <location>
        <begin position="12"/>
        <end position="38"/>
    </location>
</feature>
<dbReference type="KEGG" id="sih:SiH_0442"/>
<organism evidence="2 3">
    <name type="scientific">Saccharolobus islandicus (strain HVE10/4)</name>
    <name type="common">Sulfolobus islandicus</name>
    <dbReference type="NCBI Taxonomy" id="930943"/>
    <lineage>
        <taxon>Archaea</taxon>
        <taxon>Thermoproteota</taxon>
        <taxon>Thermoprotei</taxon>
        <taxon>Sulfolobales</taxon>
        <taxon>Sulfolobaceae</taxon>
        <taxon>Saccharolobus</taxon>
    </lineage>
</organism>
<dbReference type="HOGENOM" id="CLU_1444734_0_0_2"/>
<dbReference type="AlphaFoldDB" id="F0NJE2"/>
<keyword evidence="3" id="KW-1185">Reference proteome</keyword>
<keyword evidence="1" id="KW-1133">Transmembrane helix</keyword>
<sequence>MGFYPLRVLGLMLFFSFLIYFLFSCNTWFCSFSSFAWIPRRSEFIKSFNFVVGILRMNGLSRKIAVDLALMALIGGRASIRNASITFGLNYANLLKALENLENTWRDYLEALSKVIIGPVVVIIDDTFDHKLYSRVEQASTGTTSRGAPRTRAWHTSPHNSLIRPSYREKLSDRSFPLRHEKDVGKR</sequence>
<evidence type="ECO:0000256" key="1">
    <source>
        <dbReference type="SAM" id="Phobius"/>
    </source>
</evidence>
<gene>
    <name evidence="2" type="ordered locus">SiH_0442</name>
</gene>
<dbReference type="Pfam" id="PF04693">
    <property type="entry name" value="DDE_Tnp_2"/>
    <property type="match status" value="1"/>
</dbReference>
<reference evidence="2 3" key="1">
    <citation type="journal article" date="2011" name="J. Bacteriol.">
        <title>Genome analyses of icelandic strains of Sulfolobus islandicus, model organisms for genetic and virus-host interaction studies.</title>
        <authorList>
            <person name="Guo L."/>
            <person name="Brugger K."/>
            <person name="Liu C."/>
            <person name="Shah S.A."/>
            <person name="Zheng H."/>
            <person name="Zhu Y."/>
            <person name="Wang S."/>
            <person name="Lillestol R.K."/>
            <person name="Chen L."/>
            <person name="Frank J."/>
            <person name="Prangishvili D."/>
            <person name="Paulin L."/>
            <person name="She Q."/>
            <person name="Huang L."/>
            <person name="Garrett R.A."/>
        </authorList>
    </citation>
    <scope>NUCLEOTIDE SEQUENCE [LARGE SCALE GENOMIC DNA]</scope>
    <source>
        <strain evidence="2 3">HVE10/4</strain>
    </source>
</reference>
<accession>F0NJE2</accession>
<keyword evidence="1" id="KW-0812">Transmembrane</keyword>
<protein>
    <submittedName>
        <fullName evidence="2">Uncharacterized protein</fullName>
    </submittedName>
</protein>